<sequence>MKLTYFVHSTTVDNEAGLATGWVDCELSAKGRKQAQELGELVTDVFDVIFTSDLKRSIETVALAFGARFPVKNDWRLREINYGDFSQQPSHKVKNNLNQYILESFPGGESYQDVENRVAGFLKDLKQNYKEKSVAIVAHQAPQLALDVLLRGKTWPQAFQDDWRNTHAWQPGWMYEVPV</sequence>
<feature type="binding site" evidence="3">
    <location>
        <position position="56"/>
    </location>
    <ligand>
        <name>substrate</name>
    </ligand>
</feature>
<comment type="caution">
    <text evidence="4">The sequence shown here is derived from an EMBL/GenBank/DDBJ whole genome shotgun (WGS) entry which is preliminary data.</text>
</comment>
<reference evidence="4 5" key="1">
    <citation type="submission" date="2018-01" db="EMBL/GenBank/DDBJ databases">
        <title>Saezia sanguinis gen. nov., sp. nov., in the order Burkholderiales isolated from human blood.</title>
        <authorList>
            <person name="Medina-Pascual M.J."/>
            <person name="Valdezate S."/>
            <person name="Monzon S."/>
            <person name="Cuesta I."/>
            <person name="Carrasco G."/>
            <person name="Villalon P."/>
            <person name="Saez-Nieto J.A."/>
        </authorList>
    </citation>
    <scope>NUCLEOTIDE SEQUENCE [LARGE SCALE GENOMIC DNA]</scope>
    <source>
        <strain evidence="4 5">CNM695-12</strain>
    </source>
</reference>
<gene>
    <name evidence="4" type="primary">pspA_1</name>
    <name evidence="4" type="ORF">CUZ56_01145</name>
</gene>
<accession>A0A433SEP0</accession>
<dbReference type="AlphaFoldDB" id="A0A433SEP0"/>
<dbReference type="EMBL" id="PQSP01000002">
    <property type="protein sequence ID" value="RUS67203.1"/>
    <property type="molecule type" value="Genomic_DNA"/>
</dbReference>
<dbReference type="CDD" id="cd07067">
    <property type="entry name" value="HP_PGM_like"/>
    <property type="match status" value="1"/>
</dbReference>
<dbReference type="GO" id="GO:0005829">
    <property type="term" value="C:cytosol"/>
    <property type="evidence" value="ECO:0007669"/>
    <property type="project" value="TreeGrafter"/>
</dbReference>
<dbReference type="InterPro" id="IPR013078">
    <property type="entry name" value="His_Pase_superF_clade-1"/>
</dbReference>
<keyword evidence="5" id="KW-1185">Reference proteome</keyword>
<dbReference type="GO" id="GO:0045820">
    <property type="term" value="P:negative regulation of glycolytic process"/>
    <property type="evidence" value="ECO:0007669"/>
    <property type="project" value="TreeGrafter"/>
</dbReference>
<name>A0A433SEP0_9BURK</name>
<feature type="active site" description="Proton donor/acceptor" evidence="2">
    <location>
        <position position="79"/>
    </location>
</feature>
<feature type="binding site" evidence="3">
    <location>
        <begin position="79"/>
        <end position="82"/>
    </location>
    <ligand>
        <name>substrate</name>
    </ligand>
</feature>
<protein>
    <submittedName>
        <fullName evidence="4">Phosphoserine phosphatase 1</fullName>
        <ecNumber evidence="4">3.1.3.3</ecNumber>
    </submittedName>
</protein>
<dbReference type="InterPro" id="IPR029033">
    <property type="entry name" value="His_PPase_superfam"/>
</dbReference>
<dbReference type="SUPFAM" id="SSF53254">
    <property type="entry name" value="Phosphoglycerate mutase-like"/>
    <property type="match status" value="1"/>
</dbReference>
<dbReference type="RefSeq" id="WP_126979064.1">
    <property type="nucleotide sequence ID" value="NZ_PQSP01000002.1"/>
</dbReference>
<dbReference type="InterPro" id="IPR051695">
    <property type="entry name" value="Phosphoglycerate_Mutase"/>
</dbReference>
<dbReference type="Pfam" id="PF00300">
    <property type="entry name" value="His_Phos_1"/>
    <property type="match status" value="1"/>
</dbReference>
<evidence type="ECO:0000256" key="3">
    <source>
        <dbReference type="PIRSR" id="PIRSR613078-2"/>
    </source>
</evidence>
<evidence type="ECO:0000313" key="4">
    <source>
        <dbReference type="EMBL" id="RUS67203.1"/>
    </source>
</evidence>
<dbReference type="GO" id="GO:0043456">
    <property type="term" value="P:regulation of pentose-phosphate shunt"/>
    <property type="evidence" value="ECO:0007669"/>
    <property type="project" value="TreeGrafter"/>
</dbReference>
<dbReference type="EC" id="3.1.3.3" evidence="4"/>
<organism evidence="4 5">
    <name type="scientific">Saezia sanguinis</name>
    <dbReference type="NCBI Taxonomy" id="1965230"/>
    <lineage>
        <taxon>Bacteria</taxon>
        <taxon>Pseudomonadati</taxon>
        <taxon>Pseudomonadota</taxon>
        <taxon>Betaproteobacteria</taxon>
        <taxon>Burkholderiales</taxon>
        <taxon>Saeziaceae</taxon>
        <taxon>Saezia</taxon>
    </lineage>
</organism>
<dbReference type="GO" id="GO:0004331">
    <property type="term" value="F:fructose-2,6-bisphosphate 2-phosphatase activity"/>
    <property type="evidence" value="ECO:0007669"/>
    <property type="project" value="TreeGrafter"/>
</dbReference>
<evidence type="ECO:0000256" key="1">
    <source>
        <dbReference type="ARBA" id="ARBA00022801"/>
    </source>
</evidence>
<keyword evidence="1 4" id="KW-0378">Hydrolase</keyword>
<dbReference type="PANTHER" id="PTHR46517:SF1">
    <property type="entry name" value="FRUCTOSE-2,6-BISPHOSPHATASE TIGAR"/>
    <property type="match status" value="1"/>
</dbReference>
<dbReference type="Gene3D" id="3.40.50.1240">
    <property type="entry name" value="Phosphoglycerate mutase-like"/>
    <property type="match status" value="1"/>
</dbReference>
<dbReference type="Proteomes" id="UP000286947">
    <property type="component" value="Unassembled WGS sequence"/>
</dbReference>
<proteinExistence type="predicted"/>
<feature type="active site" description="Tele-phosphohistidine intermediate" evidence="2">
    <location>
        <position position="8"/>
    </location>
</feature>
<dbReference type="SMART" id="SM00855">
    <property type="entry name" value="PGAM"/>
    <property type="match status" value="1"/>
</dbReference>
<dbReference type="OrthoDB" id="9781415at2"/>
<evidence type="ECO:0000256" key="2">
    <source>
        <dbReference type="PIRSR" id="PIRSR613078-1"/>
    </source>
</evidence>
<dbReference type="PANTHER" id="PTHR46517">
    <property type="entry name" value="FRUCTOSE-2,6-BISPHOSPHATASE TIGAR"/>
    <property type="match status" value="1"/>
</dbReference>
<evidence type="ECO:0000313" key="5">
    <source>
        <dbReference type="Proteomes" id="UP000286947"/>
    </source>
</evidence>
<feature type="binding site" evidence="3">
    <location>
        <begin position="20"/>
        <end position="21"/>
    </location>
    <ligand>
        <name>substrate</name>
    </ligand>
</feature>